<reference evidence="4" key="4">
    <citation type="submission" date="2016-09" db="EMBL/GenBank/DDBJ databases">
        <authorList>
            <person name="Pfeiffer F."/>
        </authorList>
    </citation>
    <scope>NUCLEOTIDE SEQUENCE</scope>
    <source>
        <strain evidence="4">ATCC 43099</strain>
        <plasmid evidence="4">pNMAG01</plasmid>
    </source>
</reference>
<reference evidence="6" key="1">
    <citation type="submission" date="2010-02" db="EMBL/GenBank/DDBJ databases">
        <title>Complete sequence of plasmid 1 of Natrialba magadii ATCC 43099.</title>
        <authorList>
            <consortium name="US DOE Joint Genome Institute"/>
            <person name="Lucas S."/>
            <person name="Copeland A."/>
            <person name="Lapidus A."/>
            <person name="Cheng J.-F."/>
            <person name="Bruce D."/>
            <person name="Goodwin L."/>
            <person name="Pitluck S."/>
            <person name="Davenport K."/>
            <person name="Saunders E."/>
            <person name="Detter J.C."/>
            <person name="Han C."/>
            <person name="Tapia R."/>
            <person name="Land M."/>
            <person name="Hauser L."/>
            <person name="Kyrpides N."/>
            <person name="Mikhailova N."/>
            <person name="De Castro R.E."/>
            <person name="Maupin-Furlow J.A."/>
            <person name="Woyke T."/>
        </authorList>
    </citation>
    <scope>NUCLEOTIDE SEQUENCE [LARGE SCALE GENOMIC DNA]</scope>
    <source>
        <strain evidence="6">ATCC 43099 / DSM 3394 / CCM 3739 / CIP 104546 / IAM 13178 / JCM 8861 / NBRC 102185 / NCIMB 2190 / MS3</strain>
        <plasmid evidence="6">pNMAG01</plasmid>
    </source>
</reference>
<evidence type="ECO:0000313" key="4">
    <source>
        <dbReference type="EMBL" id="ADD07488.1"/>
    </source>
</evidence>
<accession>D3T1M9</accession>
<dbReference type="GeneID" id="8826817"/>
<dbReference type="Pfam" id="PF13559">
    <property type="entry name" value="DUF4129"/>
    <property type="match status" value="1"/>
</dbReference>
<keyword evidence="2" id="KW-0812">Transmembrane</keyword>
<dbReference type="OrthoDB" id="205731at2157"/>
<evidence type="ECO:0000313" key="7">
    <source>
        <dbReference type="Proteomes" id="UP000011543"/>
    </source>
</evidence>
<dbReference type="EMBL" id="AOHS01000018">
    <property type="protein sequence ID" value="ELY32206.1"/>
    <property type="molecule type" value="Genomic_DNA"/>
</dbReference>
<dbReference type="InterPro" id="IPR025403">
    <property type="entry name" value="TgpA-like_C"/>
</dbReference>
<dbReference type="AlphaFoldDB" id="D3T1M9"/>
<feature type="transmembrane region" description="Helical" evidence="2">
    <location>
        <begin position="7"/>
        <end position="27"/>
    </location>
</feature>
<keyword evidence="2" id="KW-1133">Transmembrane helix</keyword>
<reference evidence="5 7" key="3">
    <citation type="journal article" date="2014" name="PLoS Genet.">
        <title>Phylogenetically driven sequencing of extremely halophilic archaea reveals strategies for static and dynamic osmo-response.</title>
        <authorList>
            <person name="Becker E.A."/>
            <person name="Seitzer P.M."/>
            <person name="Tritt A."/>
            <person name="Larsen D."/>
            <person name="Krusor M."/>
            <person name="Yao A.I."/>
            <person name="Wu D."/>
            <person name="Madern D."/>
            <person name="Eisen J.A."/>
            <person name="Darling A.E."/>
            <person name="Facciotti M.T."/>
        </authorList>
    </citation>
    <scope>NUCLEOTIDE SEQUENCE [LARGE SCALE GENOMIC DNA]</scope>
    <source>
        <strain evidence="7">ATCC 43099 / DSM 3394 / CCM 3739 / CIP 104546 / IAM 13178 / JCM 8861 / NBRC 102185 / NCIMB 2190 / MS3</strain>
        <strain evidence="5">MS-3</strain>
    </source>
</reference>
<dbReference type="EMBL" id="CP001933">
    <property type="protein sequence ID" value="ADD07488.1"/>
    <property type="molecule type" value="Genomic_DNA"/>
</dbReference>
<proteinExistence type="predicted"/>
<dbReference type="PATRIC" id="fig|547559.17.peg.851"/>
<feature type="compositionally biased region" description="Low complexity" evidence="1">
    <location>
        <begin position="275"/>
        <end position="287"/>
    </location>
</feature>
<keyword evidence="4" id="KW-0614">Plasmid</keyword>
<dbReference type="Proteomes" id="UP000011543">
    <property type="component" value="Unassembled WGS sequence"/>
</dbReference>
<evidence type="ECO:0000256" key="1">
    <source>
        <dbReference type="SAM" id="MobiDB-lite"/>
    </source>
</evidence>
<feature type="region of interest" description="Disordered" evidence="1">
    <location>
        <begin position="275"/>
        <end position="294"/>
    </location>
</feature>
<organism evidence="4 6">
    <name type="scientific">Natrialba magadii (strain ATCC 43099 / DSM 3394 / CCM 3739 / CIP 104546 / IAM 13178 / JCM 8861 / NBRC 102185 / NCIMB 2190 / MS3)</name>
    <name type="common">Natronobacterium magadii</name>
    <dbReference type="NCBI Taxonomy" id="547559"/>
    <lineage>
        <taxon>Archaea</taxon>
        <taxon>Methanobacteriati</taxon>
        <taxon>Methanobacteriota</taxon>
        <taxon>Stenosarchaea group</taxon>
        <taxon>Halobacteria</taxon>
        <taxon>Halobacteriales</taxon>
        <taxon>Natrialbaceae</taxon>
        <taxon>Natrialba</taxon>
    </lineage>
</organism>
<gene>
    <name evidence="4" type="ordered locus">Nmag_3947</name>
    <name evidence="5" type="ORF">C500_04434</name>
</gene>
<keyword evidence="6" id="KW-1185">Reference proteome</keyword>
<name>D3T1M9_NATMM</name>
<feature type="region of interest" description="Disordered" evidence="1">
    <location>
        <begin position="168"/>
        <end position="189"/>
    </location>
</feature>
<evidence type="ECO:0000256" key="2">
    <source>
        <dbReference type="SAM" id="Phobius"/>
    </source>
</evidence>
<geneLocation type="plasmid" evidence="4 6">
    <name>pNMAG01</name>
</geneLocation>
<feature type="transmembrane region" description="Helical" evidence="2">
    <location>
        <begin position="99"/>
        <end position="119"/>
    </location>
</feature>
<evidence type="ECO:0000313" key="6">
    <source>
        <dbReference type="Proteomes" id="UP000001879"/>
    </source>
</evidence>
<feature type="transmembrane region" description="Helical" evidence="2">
    <location>
        <begin position="72"/>
        <end position="90"/>
    </location>
</feature>
<evidence type="ECO:0000313" key="5">
    <source>
        <dbReference type="EMBL" id="ELY32206.1"/>
    </source>
</evidence>
<protein>
    <submittedName>
        <fullName evidence="4">DUF4129 domain protein</fullName>
    </submittedName>
</protein>
<dbReference type="HOGENOM" id="CLU_945328_0_0_2"/>
<dbReference type="Proteomes" id="UP000001879">
    <property type="component" value="Plasmid pNMAG01"/>
</dbReference>
<feature type="transmembrane region" description="Helical" evidence="2">
    <location>
        <begin position="139"/>
        <end position="159"/>
    </location>
</feature>
<feature type="domain" description="Protein-glutamine gamma-glutamyltransferase-like C-terminal" evidence="3">
    <location>
        <begin position="206"/>
        <end position="270"/>
    </location>
</feature>
<sequence length="294" mass="30618">MIDRHTVWILCLGVVGILAIAVAAPALPTAVSVVEDDGIDSPELSEDAESLLDEQFGEAGGDDVENPLPVEWLLLGAGLISLLVLGRAVVANPEQARPLLFGTVAIAALLGALLVFDWSGYGNETTGTGSGPGLIPESFPLAVAILVAGLTLIGTVFVLSRDDTPALETADDSADIPTPSPANELSASDYGSSAVSHTAADTDVYRTWLLLNAAAGTGDESAATPGEVRDEAIASGLDRSAVDELIHLFEASRYGRHGPTQDQDQRARALCQELALESNESNESTTAEQEEMTR</sequence>
<reference evidence="4 6" key="2">
    <citation type="journal article" date="2012" name="BMC Genomics">
        <title>A comparative genomics perspective on the genetic content of the alkaliphilic haloarchaeon Natrialba magadii ATCC 43099T.</title>
        <authorList>
            <person name="Siddaramappa S."/>
            <person name="Challacombe J.F."/>
            <person name="Decastro R.E."/>
            <person name="Pfeiffer F."/>
            <person name="Sastre D.E."/>
            <person name="Gimenez M.I."/>
            <person name="Paggi R.A."/>
            <person name="Detter J.C."/>
            <person name="Davenport K.W."/>
            <person name="Goodwin L.A."/>
            <person name="Kyrpides N."/>
            <person name="Tapia R."/>
            <person name="Pitluck S."/>
            <person name="Lucas S."/>
            <person name="Woyke T."/>
            <person name="Maupin-Furlow J.A."/>
        </authorList>
    </citation>
    <scope>NUCLEOTIDE SEQUENCE [LARGE SCALE GENOMIC DNA]</scope>
    <source>
        <strain evidence="4">ATCC 43099</strain>
        <strain evidence="6">ATCC 43099 / DSM 3394 / CCM 3739 / CIP 104546 / IAM 13178 / JCM 8861 / NBRC 102185 / NCIMB 2190 / MS3</strain>
    </source>
</reference>
<dbReference type="KEGG" id="nmg:Nmag_3947"/>
<dbReference type="RefSeq" id="WP_004214490.1">
    <property type="nucleotide sequence ID" value="NC_013923.1"/>
</dbReference>
<keyword evidence="2" id="KW-0472">Membrane</keyword>
<evidence type="ECO:0000259" key="3">
    <source>
        <dbReference type="Pfam" id="PF13559"/>
    </source>
</evidence>